<name>A0A832E0K3_UNCKA</name>
<evidence type="ECO:0000313" key="2">
    <source>
        <dbReference type="EMBL" id="HEX61616.1"/>
    </source>
</evidence>
<dbReference type="InterPro" id="IPR036515">
    <property type="entry name" value="Transposase_17_sf"/>
</dbReference>
<dbReference type="Gene3D" id="3.30.70.1290">
    <property type="entry name" value="Transposase IS200-like"/>
    <property type="match status" value="1"/>
</dbReference>
<dbReference type="GO" id="GO:0004803">
    <property type="term" value="F:transposase activity"/>
    <property type="evidence" value="ECO:0007669"/>
    <property type="project" value="InterPro"/>
</dbReference>
<gene>
    <name evidence="2" type="ORF">ENR01_00450</name>
</gene>
<dbReference type="AlphaFoldDB" id="A0A832E0K3"/>
<feature type="domain" description="Transposase IS200-like" evidence="1">
    <location>
        <begin position="1"/>
        <end position="68"/>
    </location>
</feature>
<dbReference type="GO" id="GO:0006313">
    <property type="term" value="P:DNA transposition"/>
    <property type="evidence" value="ECO:0007669"/>
    <property type="project" value="InterPro"/>
</dbReference>
<accession>A0A832E0K3</accession>
<dbReference type="EMBL" id="DSPJ01000011">
    <property type="protein sequence ID" value="HEX61616.1"/>
    <property type="molecule type" value="Genomic_DNA"/>
</dbReference>
<dbReference type="PANTHER" id="PTHR34322:SF2">
    <property type="entry name" value="TRANSPOSASE IS200-LIKE DOMAIN-CONTAINING PROTEIN"/>
    <property type="match status" value="1"/>
</dbReference>
<reference evidence="2" key="1">
    <citation type="journal article" date="2020" name="mSystems">
        <title>Genome- and Community-Level Interaction Insights into Carbon Utilization and Element Cycling Functions of Hydrothermarchaeota in Hydrothermal Sediment.</title>
        <authorList>
            <person name="Zhou Z."/>
            <person name="Liu Y."/>
            <person name="Xu W."/>
            <person name="Pan J."/>
            <person name="Luo Z.H."/>
            <person name="Li M."/>
        </authorList>
    </citation>
    <scope>NUCLEOTIDE SEQUENCE [LARGE SCALE GENOMIC DNA]</scope>
    <source>
        <strain evidence="2">SpSt-361</strain>
    </source>
</reference>
<dbReference type="SUPFAM" id="SSF143422">
    <property type="entry name" value="Transposase IS200-like"/>
    <property type="match status" value="1"/>
</dbReference>
<sequence length="153" mass="17708">MPNHFHLLLKPVATGGIPRFISDISNSHARYFNIKYERTGRLFQETYKAKEISSEPSLMQVIRYIHLNPVFSSKTNPKKALIKPQDYPYSSYRNWIGQQSQLRLDQEELERWISYSGGPDKYRSFVESKIGGDVTHGIEDLILESPQHLNPKG</sequence>
<comment type="caution">
    <text evidence="2">The sequence shown here is derived from an EMBL/GenBank/DDBJ whole genome shotgun (WGS) entry which is preliminary data.</text>
</comment>
<dbReference type="GO" id="GO:0003677">
    <property type="term" value="F:DNA binding"/>
    <property type="evidence" value="ECO:0007669"/>
    <property type="project" value="InterPro"/>
</dbReference>
<dbReference type="SMART" id="SM01321">
    <property type="entry name" value="Y1_Tnp"/>
    <property type="match status" value="1"/>
</dbReference>
<proteinExistence type="predicted"/>
<protein>
    <recommendedName>
        <fullName evidence="1">Transposase IS200-like domain-containing protein</fullName>
    </recommendedName>
</protein>
<dbReference type="PANTHER" id="PTHR34322">
    <property type="entry name" value="TRANSPOSASE, Y1_TNP DOMAIN-CONTAINING"/>
    <property type="match status" value="1"/>
</dbReference>
<organism evidence="2">
    <name type="scientific">candidate division WWE3 bacterium</name>
    <dbReference type="NCBI Taxonomy" id="2053526"/>
    <lineage>
        <taxon>Bacteria</taxon>
        <taxon>Katanobacteria</taxon>
    </lineage>
</organism>
<dbReference type="Pfam" id="PF01797">
    <property type="entry name" value="Y1_Tnp"/>
    <property type="match status" value="1"/>
</dbReference>
<dbReference type="InterPro" id="IPR002686">
    <property type="entry name" value="Transposase_17"/>
</dbReference>
<evidence type="ECO:0000259" key="1">
    <source>
        <dbReference type="SMART" id="SM01321"/>
    </source>
</evidence>